<gene>
    <name evidence="1" type="ORF">DDF67_13490</name>
</gene>
<dbReference type="Pfam" id="PF00494">
    <property type="entry name" value="SQS_PSY"/>
    <property type="match status" value="1"/>
</dbReference>
<dbReference type="Gene3D" id="1.10.600.10">
    <property type="entry name" value="Farnesyl Diphosphate Synthase"/>
    <property type="match status" value="1"/>
</dbReference>
<protein>
    <submittedName>
        <fullName evidence="1">Phytoene synthase</fullName>
    </submittedName>
</protein>
<dbReference type="SUPFAM" id="SSF48576">
    <property type="entry name" value="Terpenoid synthases"/>
    <property type="match status" value="1"/>
</dbReference>
<name>A0A2T9JWH1_9CAUL</name>
<dbReference type="Proteomes" id="UP000245073">
    <property type="component" value="Unassembled WGS sequence"/>
</dbReference>
<accession>A0A2T9JWH1</accession>
<evidence type="ECO:0000313" key="1">
    <source>
        <dbReference type="EMBL" id="PVM88067.1"/>
    </source>
</evidence>
<dbReference type="AlphaFoldDB" id="A0A2T9JWH1"/>
<comment type="caution">
    <text evidence="1">The sequence shown here is derived from an EMBL/GenBank/DDBJ whole genome shotgun (WGS) entry which is preliminary data.</text>
</comment>
<dbReference type="RefSeq" id="WP_109101398.1">
    <property type="nucleotide sequence ID" value="NZ_QDKQ01000050.1"/>
</dbReference>
<sequence>MSAAPENPYDSGLDDLVRRMDNDRWLASRFVSDPAARTDIVALIAFNYELARVAGGVTSALMGEIRLTWWREAMEELAAGKPPRKHPAVEALAACGVDPTALAAMAEARLSDLEEEPFADEAAVLAYLDATAGALAGLMAQRLDSAADAGAVRAAARAYGLAGLWRLKLAGRSRLPQAWTAADVEARVAQQRKVAAAELKALPIAAFPAVAPAALAARQVKGREMSELEKKARLTWSVATGRI</sequence>
<keyword evidence="2" id="KW-1185">Reference proteome</keyword>
<dbReference type="InterPro" id="IPR002060">
    <property type="entry name" value="Squ/phyt_synthse"/>
</dbReference>
<evidence type="ECO:0000313" key="2">
    <source>
        <dbReference type="Proteomes" id="UP000245073"/>
    </source>
</evidence>
<dbReference type="InterPro" id="IPR008949">
    <property type="entry name" value="Isoprenoid_synthase_dom_sf"/>
</dbReference>
<organism evidence="1 2">
    <name type="scientific">Caulobacter endophyticus</name>
    <dbReference type="NCBI Taxonomy" id="2172652"/>
    <lineage>
        <taxon>Bacteria</taxon>
        <taxon>Pseudomonadati</taxon>
        <taxon>Pseudomonadota</taxon>
        <taxon>Alphaproteobacteria</taxon>
        <taxon>Caulobacterales</taxon>
        <taxon>Caulobacteraceae</taxon>
        <taxon>Caulobacter</taxon>
    </lineage>
</organism>
<dbReference type="OrthoDB" id="9814909at2"/>
<proteinExistence type="predicted"/>
<dbReference type="EMBL" id="QDKQ01000050">
    <property type="protein sequence ID" value="PVM88067.1"/>
    <property type="molecule type" value="Genomic_DNA"/>
</dbReference>
<reference evidence="1 2" key="1">
    <citation type="submission" date="2018-04" db="EMBL/GenBank/DDBJ databases">
        <title>The genome sequence of Caulobacter sp. 744.</title>
        <authorList>
            <person name="Gao J."/>
            <person name="Sun J."/>
        </authorList>
    </citation>
    <scope>NUCLEOTIDE SEQUENCE [LARGE SCALE GENOMIC DNA]</scope>
    <source>
        <strain evidence="1 2">774</strain>
    </source>
</reference>